<dbReference type="GeneID" id="9810063"/>
<dbReference type="KEGG" id="crq:GCK72_022523"/>
<dbReference type="GO" id="GO:0044773">
    <property type="term" value="P:mitotic DNA damage checkpoint signaling"/>
    <property type="evidence" value="ECO:0007669"/>
    <property type="project" value="TreeGrafter"/>
</dbReference>
<dbReference type="PANTHER" id="PTHR44167">
    <property type="entry name" value="OVARIAN-SPECIFIC SERINE/THREONINE-PROTEIN KINASE LOK-RELATED"/>
    <property type="match status" value="1"/>
</dbReference>
<evidence type="ECO:0000259" key="1">
    <source>
        <dbReference type="PROSITE" id="PS50011"/>
    </source>
</evidence>
<dbReference type="EMBL" id="WUAV01000006">
    <property type="protein sequence ID" value="KAF1746071.1"/>
    <property type="molecule type" value="Genomic_DNA"/>
</dbReference>
<proteinExistence type="predicted"/>
<feature type="domain" description="Protein kinase" evidence="1">
    <location>
        <begin position="27"/>
        <end position="300"/>
    </location>
</feature>
<dbReference type="InterPro" id="IPR011009">
    <property type="entry name" value="Kinase-like_dom_sf"/>
</dbReference>
<dbReference type="CTD" id="9810063"/>
<dbReference type="Proteomes" id="UP000483820">
    <property type="component" value="Chromosome X"/>
</dbReference>
<dbReference type="SMART" id="SM00220">
    <property type="entry name" value="S_TKc"/>
    <property type="match status" value="1"/>
</dbReference>
<protein>
    <recommendedName>
        <fullName evidence="1">Protein kinase domain-containing protein</fullName>
    </recommendedName>
</protein>
<dbReference type="AlphaFoldDB" id="A0A6A5FUL2"/>
<accession>A0A6A5FUL2</accession>
<dbReference type="RefSeq" id="XP_003090902.2">
    <property type="nucleotide sequence ID" value="XM_003090854.2"/>
</dbReference>
<evidence type="ECO:0000313" key="2">
    <source>
        <dbReference type="EMBL" id="KAF1746071.1"/>
    </source>
</evidence>
<dbReference type="PROSITE" id="PS50011">
    <property type="entry name" value="PROTEIN_KINASE_DOM"/>
    <property type="match status" value="1"/>
</dbReference>
<dbReference type="GO" id="GO:0005524">
    <property type="term" value="F:ATP binding"/>
    <property type="evidence" value="ECO:0007669"/>
    <property type="project" value="InterPro"/>
</dbReference>
<comment type="caution">
    <text evidence="2">The sequence shown here is derived from an EMBL/GenBank/DDBJ whole genome shotgun (WGS) entry which is preliminary data.</text>
</comment>
<dbReference type="PANTHER" id="PTHR44167:SF25">
    <property type="entry name" value="PROTEIN KINASE DOMAIN CONTAINING PROTEIN"/>
    <property type="match status" value="1"/>
</dbReference>
<dbReference type="SUPFAM" id="SSF56112">
    <property type="entry name" value="Protein kinase-like (PK-like)"/>
    <property type="match status" value="1"/>
</dbReference>
<reference evidence="2 3" key="1">
    <citation type="submission" date="2019-12" db="EMBL/GenBank/DDBJ databases">
        <title>Chromosome-level assembly of the Caenorhabditis remanei genome.</title>
        <authorList>
            <person name="Teterina A.A."/>
            <person name="Willis J.H."/>
            <person name="Phillips P.C."/>
        </authorList>
    </citation>
    <scope>NUCLEOTIDE SEQUENCE [LARGE SCALE GENOMIC DNA]</scope>
    <source>
        <strain evidence="2 3">PX506</strain>
        <tissue evidence="2">Whole organism</tissue>
    </source>
</reference>
<organism evidence="2 3">
    <name type="scientific">Caenorhabditis remanei</name>
    <name type="common">Caenorhabditis vulgaris</name>
    <dbReference type="NCBI Taxonomy" id="31234"/>
    <lineage>
        <taxon>Eukaryota</taxon>
        <taxon>Metazoa</taxon>
        <taxon>Ecdysozoa</taxon>
        <taxon>Nematoda</taxon>
        <taxon>Chromadorea</taxon>
        <taxon>Rhabditida</taxon>
        <taxon>Rhabditina</taxon>
        <taxon>Rhabditomorpha</taxon>
        <taxon>Rhabditoidea</taxon>
        <taxon>Rhabditidae</taxon>
        <taxon>Peloderinae</taxon>
        <taxon>Caenorhabditis</taxon>
    </lineage>
</organism>
<dbReference type="GO" id="GO:0005737">
    <property type="term" value="C:cytoplasm"/>
    <property type="evidence" value="ECO:0007669"/>
    <property type="project" value="TreeGrafter"/>
</dbReference>
<dbReference type="Pfam" id="PF00069">
    <property type="entry name" value="Pkinase"/>
    <property type="match status" value="1"/>
</dbReference>
<dbReference type="GO" id="GO:0005634">
    <property type="term" value="C:nucleus"/>
    <property type="evidence" value="ECO:0007669"/>
    <property type="project" value="TreeGrafter"/>
</dbReference>
<dbReference type="InterPro" id="IPR000719">
    <property type="entry name" value="Prot_kinase_dom"/>
</dbReference>
<gene>
    <name evidence="2" type="ORF">GCK72_022523</name>
</gene>
<dbReference type="Gene3D" id="1.10.510.10">
    <property type="entry name" value="Transferase(Phosphotransferase) domain 1"/>
    <property type="match status" value="1"/>
</dbReference>
<name>A0A6A5FUL2_CAERE</name>
<dbReference type="GO" id="GO:0004674">
    <property type="term" value="F:protein serine/threonine kinase activity"/>
    <property type="evidence" value="ECO:0007669"/>
    <property type="project" value="TreeGrafter"/>
</dbReference>
<sequence length="300" mass="33786">MCEKCIIFRTEFFFRDIKEVNKDTFDYKAIEKIADGRFSTVFKGFQNGIGSERRTDGGDQKKVIIKVYPKQAAVWRNSIEIKILKGLLKVDCFPQFLDAYNGDKYIFIVMEPAGESLKTVVSRSPNGKISNENAVRVGFQLLRAVRYLHLGGYMHREISSGKVLVGLIKNQVLIKLTGFGGATSIEVKNRRSSLFVQINMPPRPKYTVIEDFLKAVGVLVEIAVPNARGMEGINIKEYTMPALHNSQMWIGEIWQGLKKLVEEKNPDTDFMYGLLNNAVSGLNKKSPMSYSISNGSLILD</sequence>
<evidence type="ECO:0000313" key="3">
    <source>
        <dbReference type="Proteomes" id="UP000483820"/>
    </source>
</evidence>